<accession>A0A6J5F7U1</accession>
<evidence type="ECO:0000313" key="2">
    <source>
        <dbReference type="EMBL" id="CAB3774988.1"/>
    </source>
</evidence>
<keyword evidence="3" id="KW-1185">Reference proteome</keyword>
<proteinExistence type="predicted"/>
<gene>
    <name evidence="2" type="ORF">LMG29542_08370</name>
</gene>
<evidence type="ECO:0000256" key="1">
    <source>
        <dbReference type="SAM" id="MobiDB-lite"/>
    </source>
</evidence>
<dbReference type="AlphaFoldDB" id="A0A6J5F7U1"/>
<dbReference type="EMBL" id="CADIKH010000222">
    <property type="protein sequence ID" value="CAB3774988.1"/>
    <property type="molecule type" value="Genomic_DNA"/>
</dbReference>
<sequence length="97" mass="10409">MAVDMLGNLLAVYIAPANEQERVQVAELCQVLHVTGQTVKVAFADQGSPAKNPRGRHSTRGPSFKRSNFLRHKRAPFCCLVARSLNVASGGSTDSGD</sequence>
<evidence type="ECO:0008006" key="4">
    <source>
        <dbReference type="Google" id="ProtNLM"/>
    </source>
</evidence>
<protein>
    <recommendedName>
        <fullName evidence="4">Transposase IS4-like domain-containing protein</fullName>
    </recommendedName>
</protein>
<organism evidence="2 3">
    <name type="scientific">Paraburkholderia humisilvae</name>
    <dbReference type="NCBI Taxonomy" id="627669"/>
    <lineage>
        <taxon>Bacteria</taxon>
        <taxon>Pseudomonadati</taxon>
        <taxon>Pseudomonadota</taxon>
        <taxon>Betaproteobacteria</taxon>
        <taxon>Burkholderiales</taxon>
        <taxon>Burkholderiaceae</taxon>
        <taxon>Paraburkholderia</taxon>
    </lineage>
</organism>
<dbReference type="Proteomes" id="UP000494363">
    <property type="component" value="Unassembled WGS sequence"/>
</dbReference>
<evidence type="ECO:0000313" key="3">
    <source>
        <dbReference type="Proteomes" id="UP000494363"/>
    </source>
</evidence>
<name>A0A6J5F7U1_9BURK</name>
<feature type="region of interest" description="Disordered" evidence="1">
    <location>
        <begin position="45"/>
        <end position="66"/>
    </location>
</feature>
<reference evidence="2 3" key="1">
    <citation type="submission" date="2020-04" db="EMBL/GenBank/DDBJ databases">
        <authorList>
            <person name="De Canck E."/>
        </authorList>
    </citation>
    <scope>NUCLEOTIDE SEQUENCE [LARGE SCALE GENOMIC DNA]</scope>
    <source>
        <strain evidence="2 3">LMG 29542</strain>
    </source>
</reference>